<evidence type="ECO:0000313" key="4">
    <source>
        <dbReference type="Proteomes" id="UP000317010"/>
    </source>
</evidence>
<keyword evidence="1" id="KW-0812">Transmembrane</keyword>
<feature type="signal peptide" evidence="2">
    <location>
        <begin position="1"/>
        <end position="22"/>
    </location>
</feature>
<sequence length="75" mass="8187">MRIKIFFSALFLLMLSSVLTYAQTSPGGPCAFTDPDNSCPLDTWVIVLAFVAVLFAALHLARKQKSPLNNSEGIQ</sequence>
<keyword evidence="4" id="KW-1185">Reference proteome</keyword>
<dbReference type="Proteomes" id="UP000317010">
    <property type="component" value="Unassembled WGS sequence"/>
</dbReference>
<evidence type="ECO:0000256" key="2">
    <source>
        <dbReference type="SAM" id="SignalP"/>
    </source>
</evidence>
<protein>
    <submittedName>
        <fullName evidence="3">Uncharacterized protein</fullName>
    </submittedName>
</protein>
<evidence type="ECO:0000256" key="1">
    <source>
        <dbReference type="SAM" id="Phobius"/>
    </source>
</evidence>
<accession>A0A562U2Y8</accession>
<reference evidence="3 4" key="1">
    <citation type="submission" date="2019-07" db="EMBL/GenBank/DDBJ databases">
        <title>Genomic Encyclopedia of Archaeal and Bacterial Type Strains, Phase II (KMG-II): from individual species to whole genera.</title>
        <authorList>
            <person name="Goeker M."/>
        </authorList>
    </citation>
    <scope>NUCLEOTIDE SEQUENCE [LARGE SCALE GENOMIC DNA]</scope>
    <source>
        <strain evidence="3 4">ATCC BAA-1854</strain>
    </source>
</reference>
<keyword evidence="2" id="KW-0732">Signal</keyword>
<dbReference type="EMBL" id="VLLI01000006">
    <property type="protein sequence ID" value="TWJ00094.1"/>
    <property type="molecule type" value="Genomic_DNA"/>
</dbReference>
<feature type="transmembrane region" description="Helical" evidence="1">
    <location>
        <begin position="44"/>
        <end position="61"/>
    </location>
</feature>
<gene>
    <name evidence="3" type="ORF">JN11_02509</name>
</gene>
<comment type="caution">
    <text evidence="3">The sequence shown here is derived from an EMBL/GenBank/DDBJ whole genome shotgun (WGS) entry which is preliminary data.</text>
</comment>
<name>A0A562U2Y8_9SPHI</name>
<keyword evidence="1" id="KW-0472">Membrane</keyword>
<keyword evidence="1" id="KW-1133">Transmembrane helix</keyword>
<dbReference type="AlphaFoldDB" id="A0A562U2Y8"/>
<organism evidence="3 4">
    <name type="scientific">Mucilaginibacter frigoritolerans</name>
    <dbReference type="NCBI Taxonomy" id="652788"/>
    <lineage>
        <taxon>Bacteria</taxon>
        <taxon>Pseudomonadati</taxon>
        <taxon>Bacteroidota</taxon>
        <taxon>Sphingobacteriia</taxon>
        <taxon>Sphingobacteriales</taxon>
        <taxon>Sphingobacteriaceae</taxon>
        <taxon>Mucilaginibacter</taxon>
    </lineage>
</organism>
<feature type="chain" id="PRO_5021755909" evidence="2">
    <location>
        <begin position="23"/>
        <end position="75"/>
    </location>
</feature>
<proteinExistence type="predicted"/>
<evidence type="ECO:0000313" key="3">
    <source>
        <dbReference type="EMBL" id="TWJ00094.1"/>
    </source>
</evidence>